<dbReference type="Proteomes" id="UP000245876">
    <property type="component" value="Unassembled WGS sequence"/>
</dbReference>
<sequence length="419" mass="44190">MITFLYIVALIGFLWAALCALPAGAEARMPLPYMVALTPFLWIPLLVGAGVAAWLHAWGALFCLLAAALLTSAQRLSYWGLSSDPLAKRRETHRETPRETVSPARETGRETLPSHFAVMTLNCRYGRADATDIVANVRTRGIDVLALQEVSDDLMARLDAAGIDELLPYRQSGEPKDTDNGGYNVVFSRYKPAAAMPNVVEIPAADVPAITLRLDDPEPAALSDTPTATADADASGADIPADDAAPAILANGTASPTNADAVSASTADSADEAIRTGANADTAIAASAESLRGARTVTFCSAHPKSPMRGCADWSAGILGLRAIANTSAIGDHNIAVVMGDLNSGTDHPSFRALLKAGFKDASLTQGAGPNLTFPRWLKWPRIELDHVLFTPGLKPSGVKSFEIKDTDHLALTATLTVK</sequence>
<feature type="domain" description="Endonuclease/exonuclease/phosphatase" evidence="3">
    <location>
        <begin position="119"/>
        <end position="409"/>
    </location>
</feature>
<dbReference type="InterPro" id="IPR005135">
    <property type="entry name" value="Endo/exonuclease/phosphatase"/>
</dbReference>
<dbReference type="Gene3D" id="3.60.10.10">
    <property type="entry name" value="Endonuclease/exonuclease/phosphatase"/>
    <property type="match status" value="1"/>
</dbReference>
<keyword evidence="4" id="KW-0255">Endonuclease</keyword>
<keyword evidence="2" id="KW-0812">Transmembrane</keyword>
<organism evidence="4 5">
    <name type="scientific">Bifidobacterium callitrichidarum</name>
    <dbReference type="NCBI Taxonomy" id="2052941"/>
    <lineage>
        <taxon>Bacteria</taxon>
        <taxon>Bacillati</taxon>
        <taxon>Actinomycetota</taxon>
        <taxon>Actinomycetes</taxon>
        <taxon>Bifidobacteriales</taxon>
        <taxon>Bifidobacteriaceae</taxon>
        <taxon>Bifidobacterium</taxon>
    </lineage>
</organism>
<evidence type="ECO:0000313" key="4">
    <source>
        <dbReference type="EMBL" id="PWG62011.1"/>
    </source>
</evidence>
<proteinExistence type="predicted"/>
<keyword evidence="4" id="KW-0540">Nuclease</keyword>
<dbReference type="SUPFAM" id="SSF56219">
    <property type="entry name" value="DNase I-like"/>
    <property type="match status" value="1"/>
</dbReference>
<keyword evidence="5" id="KW-1185">Reference proteome</keyword>
<keyword evidence="4" id="KW-0378">Hydrolase</keyword>
<dbReference type="GO" id="GO:0004519">
    <property type="term" value="F:endonuclease activity"/>
    <property type="evidence" value="ECO:0007669"/>
    <property type="project" value="UniProtKB-KW"/>
</dbReference>
<feature type="compositionally biased region" description="Low complexity" evidence="1">
    <location>
        <begin position="219"/>
        <end position="237"/>
    </location>
</feature>
<dbReference type="OrthoDB" id="2340043at2"/>
<keyword evidence="2" id="KW-0472">Membrane</keyword>
<dbReference type="AlphaFoldDB" id="A0A2U2MYC4"/>
<evidence type="ECO:0000256" key="2">
    <source>
        <dbReference type="SAM" id="Phobius"/>
    </source>
</evidence>
<accession>A0A2U2MYC4</accession>
<name>A0A2U2MYC4_9BIFI</name>
<dbReference type="RefSeq" id="WP_109058186.1">
    <property type="nucleotide sequence ID" value="NZ_QFFM01000042.1"/>
</dbReference>
<dbReference type="InterPro" id="IPR036691">
    <property type="entry name" value="Endo/exonu/phosph_ase_sf"/>
</dbReference>
<feature type="region of interest" description="Disordered" evidence="1">
    <location>
        <begin position="217"/>
        <end position="237"/>
    </location>
</feature>
<evidence type="ECO:0000313" key="5">
    <source>
        <dbReference type="Proteomes" id="UP000245876"/>
    </source>
</evidence>
<feature type="transmembrane region" description="Helical" evidence="2">
    <location>
        <begin position="43"/>
        <end position="70"/>
    </location>
</feature>
<dbReference type="Pfam" id="PF03372">
    <property type="entry name" value="Exo_endo_phos"/>
    <property type="match status" value="1"/>
</dbReference>
<evidence type="ECO:0000259" key="3">
    <source>
        <dbReference type="Pfam" id="PF03372"/>
    </source>
</evidence>
<dbReference type="EMBL" id="QFFM01000042">
    <property type="protein sequence ID" value="PWG62011.1"/>
    <property type="molecule type" value="Genomic_DNA"/>
</dbReference>
<comment type="caution">
    <text evidence="4">The sequence shown here is derived from an EMBL/GenBank/DDBJ whole genome shotgun (WGS) entry which is preliminary data.</text>
</comment>
<reference evidence="4 5" key="1">
    <citation type="journal article" date="2018" name="Int. J. Syst. Evol. Microbiol.">
        <title>Bifidobacterium callitrichidarum sp. nov. from the faeces of the emperor tamarin (Saguinus imperator).</title>
        <authorList>
            <person name="Modesto M."/>
            <person name="Michelini S."/>
            <person name="Sansosti M.C."/>
            <person name="De Filippo C."/>
            <person name="Cavalieri D."/>
            <person name="Qvirist L."/>
            <person name="Andlid T."/>
            <person name="Spiezio C."/>
            <person name="Sandri C."/>
            <person name="Pascarelli S."/>
            <person name="Sgorbati B."/>
            <person name="Mattarelli P."/>
        </authorList>
    </citation>
    <scope>NUCLEOTIDE SEQUENCE [LARGE SCALE GENOMIC DNA]</scope>
    <source>
        <strain evidence="4 5">TRI 5</strain>
    </source>
</reference>
<keyword evidence="2" id="KW-1133">Transmembrane helix</keyword>
<evidence type="ECO:0000256" key="1">
    <source>
        <dbReference type="SAM" id="MobiDB-lite"/>
    </source>
</evidence>
<gene>
    <name evidence="4" type="ORF">DF196_12785</name>
</gene>
<protein>
    <submittedName>
        <fullName evidence="4">Endonuclease</fullName>
    </submittedName>
</protein>